<dbReference type="WBParaSite" id="snap_masked-unitig_44770-processed-gene-0.1-mRNA-1">
    <property type="protein sequence ID" value="snap_masked-unitig_44770-processed-gene-0.1-mRNA-1"/>
    <property type="gene ID" value="snap_masked-unitig_44770-processed-gene-0.1"/>
</dbReference>
<protein>
    <submittedName>
        <fullName evidence="3">RUN domain-containing protein</fullName>
    </submittedName>
</protein>
<proteinExistence type="predicted"/>
<evidence type="ECO:0000313" key="3">
    <source>
        <dbReference type="WBParaSite" id="snap_masked-unitig_44770-processed-gene-0.1-mRNA-1"/>
    </source>
</evidence>
<dbReference type="AlphaFoldDB" id="A0A1I8JRZ5"/>
<dbReference type="Proteomes" id="UP000095280">
    <property type="component" value="Unplaced"/>
</dbReference>
<name>A0A1I8JRZ5_9PLAT</name>
<sequence>MQRPSDGVPAAKTWTGGQPLRFGIGSRGRDDFIMLPPIRIRLNAGLFRLSTAGAVLTACSTEETTIAGTMLDIVHAKGKAYLGKSASQFTLTGVSCITLFTCQQTATSSLRSSQRSSGFGRSLFASFSPSNRSGGGSGGAGAVSTVSLGSQDSAWGSPSSLSGQLALCEAFASAESGHGRGAVQARARVRRLGLGSIGRRADRRHLHCGFHCVNQRVDIFVDDFIFVHVGDGRSASGASSLALASSACGCRGRGGCCRYDIGRGRSVGAKQPSDPLPARQGLPRSRMPGCDRPRPESVGGITARVTSACPLAGTVHQLGGPPVACCPCWNGCTRLPTPTSTTDSSAASWARAGTAGAGAELTGAFLALMRILLETSAWNQLQALRSQLVPMVSALAQRVPSHHLIDAFFLLSWRCCHVQLVTKLVHTRRRYFRANYGVRFVLDIIRTPLHVNETLQMLTELMDHATKSVNWCLLIYEKPLAASLYYMIASSEVSMACKADIFKFLLYLIRSDKMDAKYKAPLFLQGRRDSPAACSQPGSWTSRPAHSTAGVDSIGEAVIDVLEASPSGRGSHRLHGAAHLPARRSAAVETSSSSRPAQPVGGFARFRLSL</sequence>
<reference evidence="3" key="1">
    <citation type="submission" date="2016-11" db="UniProtKB">
        <authorList>
            <consortium name="WormBaseParasite"/>
        </authorList>
    </citation>
    <scope>IDENTIFICATION</scope>
</reference>
<accession>A0A1I8JRZ5</accession>
<organism evidence="2 3">
    <name type="scientific">Macrostomum lignano</name>
    <dbReference type="NCBI Taxonomy" id="282301"/>
    <lineage>
        <taxon>Eukaryota</taxon>
        <taxon>Metazoa</taxon>
        <taxon>Spiralia</taxon>
        <taxon>Lophotrochozoa</taxon>
        <taxon>Platyhelminthes</taxon>
        <taxon>Rhabditophora</taxon>
        <taxon>Macrostomorpha</taxon>
        <taxon>Macrostomida</taxon>
        <taxon>Macrostomidae</taxon>
        <taxon>Macrostomum</taxon>
    </lineage>
</organism>
<keyword evidence="2" id="KW-1185">Reference proteome</keyword>
<evidence type="ECO:0000313" key="2">
    <source>
        <dbReference type="Proteomes" id="UP000095280"/>
    </source>
</evidence>
<evidence type="ECO:0000256" key="1">
    <source>
        <dbReference type="SAM" id="MobiDB-lite"/>
    </source>
</evidence>
<feature type="region of interest" description="Disordered" evidence="1">
    <location>
        <begin position="268"/>
        <end position="296"/>
    </location>
</feature>